<evidence type="ECO:0000256" key="2">
    <source>
        <dbReference type="ARBA" id="ARBA00022723"/>
    </source>
</evidence>
<dbReference type="GO" id="GO:0008270">
    <property type="term" value="F:zinc ion binding"/>
    <property type="evidence" value="ECO:0007669"/>
    <property type="project" value="UniProtKB-KW"/>
</dbReference>
<evidence type="ECO:0008006" key="8">
    <source>
        <dbReference type="Google" id="ProtNLM"/>
    </source>
</evidence>
<keyword evidence="3" id="KW-0863">Zinc-finger</keyword>
<protein>
    <recommendedName>
        <fullName evidence="8">DUF659 domain-containing protein</fullName>
    </recommendedName>
</protein>
<evidence type="ECO:0000256" key="4">
    <source>
        <dbReference type="ARBA" id="ARBA00022833"/>
    </source>
</evidence>
<dbReference type="STRING" id="94130.A0A2Z6Q4J2"/>
<accession>A0A2Z6Q4J2</accession>
<dbReference type="Proteomes" id="UP000247702">
    <property type="component" value="Unassembled WGS sequence"/>
</dbReference>
<keyword evidence="2" id="KW-0479">Metal-binding</keyword>
<organism evidence="6 7">
    <name type="scientific">Rhizophagus clarus</name>
    <dbReference type="NCBI Taxonomy" id="94130"/>
    <lineage>
        <taxon>Eukaryota</taxon>
        <taxon>Fungi</taxon>
        <taxon>Fungi incertae sedis</taxon>
        <taxon>Mucoromycota</taxon>
        <taxon>Glomeromycotina</taxon>
        <taxon>Glomeromycetes</taxon>
        <taxon>Glomerales</taxon>
        <taxon>Glomeraceae</taxon>
        <taxon>Rhizophagus</taxon>
    </lineage>
</organism>
<evidence type="ECO:0000256" key="1">
    <source>
        <dbReference type="ARBA" id="ARBA00004123"/>
    </source>
</evidence>
<reference evidence="6 7" key="1">
    <citation type="submission" date="2017-11" db="EMBL/GenBank/DDBJ databases">
        <title>The genome of Rhizophagus clarus HR1 reveals common genetic basis of auxotrophy among arbuscular mycorrhizal fungi.</title>
        <authorList>
            <person name="Kobayashi Y."/>
        </authorList>
    </citation>
    <scope>NUCLEOTIDE SEQUENCE [LARGE SCALE GENOMIC DNA]</scope>
    <source>
        <strain evidence="6 7">HR1</strain>
    </source>
</reference>
<dbReference type="EMBL" id="BEXD01000169">
    <property type="protein sequence ID" value="GBB84907.1"/>
    <property type="molecule type" value="Genomic_DNA"/>
</dbReference>
<comment type="caution">
    <text evidence="6">The sequence shown here is derived from an EMBL/GenBank/DDBJ whole genome shotgun (WGS) entry which is preliminary data.</text>
</comment>
<dbReference type="PANTHER" id="PTHR46481">
    <property type="entry name" value="ZINC FINGER BED DOMAIN-CONTAINING PROTEIN 4"/>
    <property type="match status" value="1"/>
</dbReference>
<dbReference type="AlphaFoldDB" id="A0A2Z6Q4J2"/>
<evidence type="ECO:0000313" key="6">
    <source>
        <dbReference type="EMBL" id="GBB84907.1"/>
    </source>
</evidence>
<keyword evidence="5" id="KW-0539">Nucleus</keyword>
<dbReference type="GO" id="GO:0005634">
    <property type="term" value="C:nucleus"/>
    <property type="evidence" value="ECO:0007669"/>
    <property type="project" value="UniProtKB-SubCell"/>
</dbReference>
<name>A0A2Z6Q4J2_9GLOM</name>
<evidence type="ECO:0000256" key="3">
    <source>
        <dbReference type="ARBA" id="ARBA00022771"/>
    </source>
</evidence>
<dbReference type="InterPro" id="IPR012337">
    <property type="entry name" value="RNaseH-like_sf"/>
</dbReference>
<dbReference type="InterPro" id="IPR052035">
    <property type="entry name" value="ZnF_BED_domain_contain"/>
</dbReference>
<dbReference type="PANTHER" id="PTHR46481:SF10">
    <property type="entry name" value="ZINC FINGER BED DOMAIN-CONTAINING PROTEIN 39"/>
    <property type="match status" value="1"/>
</dbReference>
<keyword evidence="4" id="KW-0862">Zinc</keyword>
<gene>
    <name evidence="6" type="ORF">RclHR1_01150011</name>
</gene>
<proteinExistence type="predicted"/>
<comment type="subcellular location">
    <subcellularLocation>
        <location evidence="1">Nucleus</location>
    </subcellularLocation>
</comment>
<evidence type="ECO:0000313" key="7">
    <source>
        <dbReference type="Proteomes" id="UP000247702"/>
    </source>
</evidence>
<sequence>MDARDDRKLGEQTGDEKIFIFTQESFRKDLVYWITDDDQPFTDTIHNDIIKIFDSEKEHIKTELQKIPGKFSFTLDGWTSRNQLSFLGITIHWITSNWKLKSTVLDFFHIEGPHSGENIASKFFEILKEFNLLPKILGVSTDNASNMNKMLSKFEQICKYEGFKFDAKNQHVRCLVHIINLAVQIILKTLKEEVPGNENEILQENISTNTLGVIAKLTQNFYIIDI</sequence>
<evidence type="ECO:0000256" key="5">
    <source>
        <dbReference type="ARBA" id="ARBA00023242"/>
    </source>
</evidence>
<dbReference type="SUPFAM" id="SSF53098">
    <property type="entry name" value="Ribonuclease H-like"/>
    <property type="match status" value="1"/>
</dbReference>
<keyword evidence="7" id="KW-1185">Reference proteome</keyword>